<dbReference type="Proteomes" id="UP000035642">
    <property type="component" value="Unassembled WGS sequence"/>
</dbReference>
<sequence>MTSCNVNDGDQKLTSETLEHATQITKHPGSLKWSENPTLSPKPRDRKLQNLALIDRLDESVYSGRIDNAQKRRRNEDEAKAIVKQAESNPSESTDLNLLERHVDVLRDSAVGIHQELFRYDCTIDAKDILDQAVEYTYRANAHEKTAINHCKQCEDKPLLTLSDILDELSDTFAKFSTSDASVGKQVDAIVEQVNEMKAKHAAGVSFEAPDYEGVVLVDAYN</sequence>
<proteinExistence type="predicted"/>
<organism evidence="2 3">
    <name type="scientific">Angiostrongylus cantonensis</name>
    <name type="common">Rat lungworm</name>
    <dbReference type="NCBI Taxonomy" id="6313"/>
    <lineage>
        <taxon>Eukaryota</taxon>
        <taxon>Metazoa</taxon>
        <taxon>Ecdysozoa</taxon>
        <taxon>Nematoda</taxon>
        <taxon>Chromadorea</taxon>
        <taxon>Rhabditida</taxon>
        <taxon>Rhabditina</taxon>
        <taxon>Rhabditomorpha</taxon>
        <taxon>Strongyloidea</taxon>
        <taxon>Metastrongylidae</taxon>
        <taxon>Angiostrongylus</taxon>
    </lineage>
</organism>
<feature type="region of interest" description="Disordered" evidence="1">
    <location>
        <begin position="23"/>
        <end position="45"/>
    </location>
</feature>
<evidence type="ECO:0000256" key="1">
    <source>
        <dbReference type="SAM" id="MobiDB-lite"/>
    </source>
</evidence>
<keyword evidence="2" id="KW-1185">Reference proteome</keyword>
<accession>A0A158P7T8</accession>
<dbReference type="WBParaSite" id="ACAC_0000313401-mRNA-1">
    <property type="protein sequence ID" value="ACAC_0000313401-mRNA-1"/>
    <property type="gene ID" value="ACAC_0000313401"/>
</dbReference>
<name>A0A158P7T8_ANGCA</name>
<reference evidence="2" key="1">
    <citation type="submission" date="2012-09" db="EMBL/GenBank/DDBJ databases">
        <authorList>
            <person name="Martin A.A."/>
        </authorList>
    </citation>
    <scope>NUCLEOTIDE SEQUENCE</scope>
</reference>
<evidence type="ECO:0000313" key="3">
    <source>
        <dbReference type="WBParaSite" id="ACAC_0000313401-mRNA-1"/>
    </source>
</evidence>
<evidence type="ECO:0000313" key="2">
    <source>
        <dbReference type="Proteomes" id="UP000035642"/>
    </source>
</evidence>
<protein>
    <submittedName>
        <fullName evidence="3">Uncharacterized protein</fullName>
    </submittedName>
</protein>
<reference evidence="3" key="2">
    <citation type="submission" date="2016-04" db="UniProtKB">
        <authorList>
            <consortium name="WormBaseParasite"/>
        </authorList>
    </citation>
    <scope>IDENTIFICATION</scope>
</reference>
<dbReference type="AlphaFoldDB" id="A0A158P7T8"/>